<keyword evidence="3" id="KW-1185">Reference proteome</keyword>
<feature type="region of interest" description="Disordered" evidence="1">
    <location>
        <begin position="1"/>
        <end position="25"/>
    </location>
</feature>
<feature type="compositionally biased region" description="Basic and acidic residues" evidence="1">
    <location>
        <begin position="105"/>
        <end position="114"/>
    </location>
</feature>
<dbReference type="GeneID" id="8860147"/>
<name>D2W6N6_NAEGR</name>
<evidence type="ECO:0000313" key="3">
    <source>
        <dbReference type="Proteomes" id="UP000006671"/>
    </source>
</evidence>
<proteinExistence type="predicted"/>
<reference evidence="2 3" key="1">
    <citation type="journal article" date="2010" name="Cell">
        <title>The genome of Naegleria gruberi illuminates early eukaryotic versatility.</title>
        <authorList>
            <person name="Fritz-Laylin L.K."/>
            <person name="Prochnik S.E."/>
            <person name="Ginger M.L."/>
            <person name="Dacks J.B."/>
            <person name="Carpenter M.L."/>
            <person name="Field M.C."/>
            <person name="Kuo A."/>
            <person name="Paredez A."/>
            <person name="Chapman J."/>
            <person name="Pham J."/>
            <person name="Shu S."/>
            <person name="Neupane R."/>
            <person name="Cipriano M."/>
            <person name="Mancuso J."/>
            <person name="Tu H."/>
            <person name="Salamov A."/>
            <person name="Lindquist E."/>
            <person name="Shapiro H."/>
            <person name="Lucas S."/>
            <person name="Grigoriev I.V."/>
            <person name="Cande W.Z."/>
            <person name="Fulton C."/>
            <person name="Rokhsar D.S."/>
            <person name="Dawson S.C."/>
        </authorList>
    </citation>
    <scope>NUCLEOTIDE SEQUENCE [LARGE SCALE GENOMIC DNA]</scope>
    <source>
        <strain evidence="2 3">NEG-M</strain>
    </source>
</reference>
<evidence type="ECO:0000313" key="2">
    <source>
        <dbReference type="EMBL" id="EFC35266.1"/>
    </source>
</evidence>
<dbReference type="InParanoid" id="D2W6N6"/>
<accession>D2W6N6</accession>
<dbReference type="OrthoDB" id="3176171at2759"/>
<dbReference type="Proteomes" id="UP000006671">
    <property type="component" value="Unassembled WGS sequence"/>
</dbReference>
<feature type="region of interest" description="Disordered" evidence="1">
    <location>
        <begin position="80"/>
        <end position="171"/>
    </location>
</feature>
<organism evidence="3">
    <name type="scientific">Naegleria gruberi</name>
    <name type="common">Amoeba</name>
    <dbReference type="NCBI Taxonomy" id="5762"/>
    <lineage>
        <taxon>Eukaryota</taxon>
        <taxon>Discoba</taxon>
        <taxon>Heterolobosea</taxon>
        <taxon>Tetramitia</taxon>
        <taxon>Eutetramitia</taxon>
        <taxon>Vahlkampfiidae</taxon>
        <taxon>Naegleria</taxon>
    </lineage>
</organism>
<dbReference type="RefSeq" id="XP_002668010.1">
    <property type="nucleotide sequence ID" value="XM_002667964.1"/>
</dbReference>
<evidence type="ECO:0000256" key="1">
    <source>
        <dbReference type="SAM" id="MobiDB-lite"/>
    </source>
</evidence>
<sequence length="171" mass="19881">MEIAKQNIMFNKAKNRQEQNNQSDESLERVIDGFLSVPNVKQRIIAKLVEQGEVKEISPWSEEKSPQRADDVVNSILRENSIDFNDNSNSMDSNSLDSNSADSNDSLRYDHQQEQQEQFEQYGEQDEQYSGDMNEQMQQEEEQFGRRGRRRRSLSSHGGESQNDDNSSYYD</sequence>
<dbReference type="AlphaFoldDB" id="D2W6N6"/>
<gene>
    <name evidence="2" type="ORF">NAEGRDRAFT_55009</name>
</gene>
<dbReference type="EMBL" id="GG739462">
    <property type="protein sequence ID" value="EFC35266.1"/>
    <property type="molecule type" value="Genomic_DNA"/>
</dbReference>
<feature type="compositionally biased region" description="Low complexity" evidence="1">
    <location>
        <begin position="82"/>
        <end position="104"/>
    </location>
</feature>
<dbReference type="KEGG" id="ngr:NAEGRDRAFT_55009"/>
<dbReference type="VEuPathDB" id="AmoebaDB:NAEGRDRAFT_76829"/>
<protein>
    <submittedName>
        <fullName evidence="2">Predicted protein</fullName>
    </submittedName>
</protein>